<feature type="domain" description="M23ase beta-sheet core" evidence="2">
    <location>
        <begin position="105"/>
        <end position="198"/>
    </location>
</feature>
<dbReference type="InterPro" id="IPR016047">
    <property type="entry name" value="M23ase_b-sheet_dom"/>
</dbReference>
<dbReference type="EMBL" id="JACHMY010000001">
    <property type="protein sequence ID" value="MBB5836445.1"/>
    <property type="molecule type" value="Genomic_DNA"/>
</dbReference>
<dbReference type="Pfam" id="PF01551">
    <property type="entry name" value="Peptidase_M23"/>
    <property type="match status" value="1"/>
</dbReference>
<proteinExistence type="predicted"/>
<protein>
    <recommendedName>
        <fullName evidence="2">M23ase beta-sheet core domain-containing protein</fullName>
    </recommendedName>
</protein>
<dbReference type="CDD" id="cd12797">
    <property type="entry name" value="M23_peptidase"/>
    <property type="match status" value="1"/>
</dbReference>
<feature type="compositionally biased region" description="Pro residues" evidence="1">
    <location>
        <begin position="217"/>
        <end position="257"/>
    </location>
</feature>
<evidence type="ECO:0000259" key="2">
    <source>
        <dbReference type="Pfam" id="PF01551"/>
    </source>
</evidence>
<dbReference type="AlphaFoldDB" id="A0A7W9MUR6"/>
<reference evidence="3 4" key="1">
    <citation type="submission" date="2020-08" db="EMBL/GenBank/DDBJ databases">
        <title>Sequencing the genomes of 1000 actinobacteria strains.</title>
        <authorList>
            <person name="Klenk H.-P."/>
        </authorList>
    </citation>
    <scope>NUCLEOTIDE SEQUENCE [LARGE SCALE GENOMIC DNA]</scope>
    <source>
        <strain evidence="3 4">DSM 28967</strain>
    </source>
</reference>
<dbReference type="InterPro" id="IPR011055">
    <property type="entry name" value="Dup_hybrid_motif"/>
</dbReference>
<evidence type="ECO:0000313" key="4">
    <source>
        <dbReference type="Proteomes" id="UP000549971"/>
    </source>
</evidence>
<keyword evidence="4" id="KW-1185">Reference proteome</keyword>
<name>A0A7W9MUR6_9ACTN</name>
<comment type="caution">
    <text evidence="3">The sequence shown here is derived from an EMBL/GenBank/DDBJ whole genome shotgun (WGS) entry which is preliminary data.</text>
</comment>
<sequence length="297" mass="31144">MQACEVAPPRWDASRSLRERPTPGRTGPQPVHRPRFTPPISRSHLHLSSMTPLLLAPFALPLLAPITPPVPLPLTSPPADASWPLDPRPRIVHPYAPPAKPWLPGHRGIDLAGTPGQPVLSATSGTITYAGPVAGRSVVVVTHGQLRTTYEPVIPTLPTGTSVQTAQPLGHLSAAASHCAPTTCLHWGLLEGRTYLNPLDLLPTQPVRLLPTNAPHAPTPFSAPAPTAPPSTAPSPSLPAPRPQPQPTSPPASPQPQPSTRVASPTARHQTPSPLPTVVVTLSALATLGATLLVRNH</sequence>
<dbReference type="SUPFAM" id="SSF51261">
    <property type="entry name" value="Duplicated hybrid motif"/>
    <property type="match status" value="1"/>
</dbReference>
<feature type="compositionally biased region" description="Polar residues" evidence="1">
    <location>
        <begin position="261"/>
        <end position="272"/>
    </location>
</feature>
<dbReference type="Gene3D" id="2.70.70.10">
    <property type="entry name" value="Glucose Permease (Domain IIA)"/>
    <property type="match status" value="1"/>
</dbReference>
<accession>A0A7W9MUR6</accession>
<feature type="region of interest" description="Disordered" evidence="1">
    <location>
        <begin position="210"/>
        <end position="275"/>
    </location>
</feature>
<feature type="region of interest" description="Disordered" evidence="1">
    <location>
        <begin position="1"/>
        <end position="42"/>
    </location>
</feature>
<gene>
    <name evidence="3" type="ORF">HDA39_003179</name>
</gene>
<feature type="compositionally biased region" description="Basic and acidic residues" evidence="1">
    <location>
        <begin position="12"/>
        <end position="22"/>
    </location>
</feature>
<evidence type="ECO:0000313" key="3">
    <source>
        <dbReference type="EMBL" id="MBB5836445.1"/>
    </source>
</evidence>
<organism evidence="3 4">
    <name type="scientific">Kribbella italica</name>
    <dbReference type="NCBI Taxonomy" id="1540520"/>
    <lineage>
        <taxon>Bacteria</taxon>
        <taxon>Bacillati</taxon>
        <taxon>Actinomycetota</taxon>
        <taxon>Actinomycetes</taxon>
        <taxon>Propionibacteriales</taxon>
        <taxon>Kribbellaceae</taxon>
        <taxon>Kribbella</taxon>
    </lineage>
</organism>
<dbReference type="Proteomes" id="UP000549971">
    <property type="component" value="Unassembled WGS sequence"/>
</dbReference>
<evidence type="ECO:0000256" key="1">
    <source>
        <dbReference type="SAM" id="MobiDB-lite"/>
    </source>
</evidence>